<dbReference type="Pfam" id="PF25198">
    <property type="entry name" value="Spore_GerAC_N"/>
    <property type="match status" value="1"/>
</dbReference>
<feature type="domain" description="Spore germination protein N-terminal" evidence="9">
    <location>
        <begin position="24"/>
        <end position="188"/>
    </location>
</feature>
<evidence type="ECO:0000256" key="4">
    <source>
        <dbReference type="ARBA" id="ARBA00022729"/>
    </source>
</evidence>
<proteinExistence type="inferred from homology"/>
<dbReference type="InterPro" id="IPR057336">
    <property type="entry name" value="GerAC_N"/>
</dbReference>
<comment type="caution">
    <text evidence="10">The sequence shown here is derived from an EMBL/GenBank/DDBJ whole genome shotgun (WGS) entry which is preliminary data.</text>
</comment>
<dbReference type="Gene3D" id="3.30.300.210">
    <property type="entry name" value="Nutrient germinant receptor protein C, domain 3"/>
    <property type="match status" value="1"/>
</dbReference>
<comment type="similarity">
    <text evidence="2">Belongs to the GerABKC lipoprotein family.</text>
</comment>
<evidence type="ECO:0000256" key="5">
    <source>
        <dbReference type="ARBA" id="ARBA00023136"/>
    </source>
</evidence>
<accession>A0ABW8IBX7</accession>
<evidence type="ECO:0000256" key="1">
    <source>
        <dbReference type="ARBA" id="ARBA00004635"/>
    </source>
</evidence>
<dbReference type="Proteomes" id="UP001619911">
    <property type="component" value="Unassembled WGS sequence"/>
</dbReference>
<reference evidence="10 11" key="1">
    <citation type="submission" date="2023-07" db="EMBL/GenBank/DDBJ databases">
        <title>Bacillus lucianemedeirus sp. nov, a new species isolated from an immunobiological production facility.</title>
        <authorList>
            <person name="Costa L.V."/>
            <person name="Miranda R.V.S.L."/>
            <person name="Brandao M.L.L."/>
            <person name="Reis C.M.F."/>
            <person name="Frazao A.M."/>
            <person name="Cruz F.V."/>
            <person name="Baio P.V.P."/>
            <person name="Veras J.F.C."/>
            <person name="Ramos J.N."/>
            <person name="Vieira V."/>
        </authorList>
    </citation>
    <scope>NUCLEOTIDE SEQUENCE [LARGE SCALE GENOMIC DNA]</scope>
    <source>
        <strain evidence="10 11">B190/17</strain>
    </source>
</reference>
<feature type="domain" description="Spore germination GerAC-like C-terminal" evidence="8">
    <location>
        <begin position="197"/>
        <end position="357"/>
    </location>
</feature>
<evidence type="ECO:0000259" key="8">
    <source>
        <dbReference type="Pfam" id="PF05504"/>
    </source>
</evidence>
<sequence length="360" mass="41289">MKSFVLWSLFILILIFNYSIKPQTLEDIEHISAVSYDYVDEHQIKGTASAPFYPPGQNVQPVPSFFTAVGRTILDIQQKQQMEAQRPLRVGRLNNFLISKELAQHGIKNLADPIGRSIAIGRDVHMAVVDGSAEELLTFPYPNAQNTAQYLSHFTAETLKDFIPEPTVHAFLSQYKAFGQDPFLPLLEKKHDHIHYKGLALFKDDRYVGSLSIRDSTLFRLLYQKTKGGLYEITLKDNTYVNIEDIRSKVKYKVSGPEDNPRITIQVSMLGQVREASSLLGLNKKSSIHKLEQEWKKEMTNRAEKMVKKLQSLGTDPLRIGEKVRSHYRNFDKTGWDERYRSLPIDFQMKVEIRSTGIVE</sequence>
<gene>
    <name evidence="10" type="ORF">QYG89_12685</name>
</gene>
<keyword evidence="7" id="KW-0449">Lipoprotein</keyword>
<dbReference type="InterPro" id="IPR008844">
    <property type="entry name" value="Spore_GerAC-like"/>
</dbReference>
<keyword evidence="5" id="KW-0472">Membrane</keyword>
<organism evidence="10 11">
    <name type="scientific">Bacillus lumedeiriae</name>
    <dbReference type="NCBI Taxonomy" id="3058829"/>
    <lineage>
        <taxon>Bacteria</taxon>
        <taxon>Bacillati</taxon>
        <taxon>Bacillota</taxon>
        <taxon>Bacilli</taxon>
        <taxon>Bacillales</taxon>
        <taxon>Bacillaceae</taxon>
        <taxon>Bacillus</taxon>
    </lineage>
</organism>
<name>A0ABW8IBX7_9BACI</name>
<evidence type="ECO:0000259" key="9">
    <source>
        <dbReference type="Pfam" id="PF25198"/>
    </source>
</evidence>
<evidence type="ECO:0000256" key="6">
    <source>
        <dbReference type="ARBA" id="ARBA00023139"/>
    </source>
</evidence>
<dbReference type="Pfam" id="PF05504">
    <property type="entry name" value="Spore_GerAC"/>
    <property type="match status" value="1"/>
</dbReference>
<comment type="subcellular location">
    <subcellularLocation>
        <location evidence="1">Membrane</location>
        <topology evidence="1">Lipid-anchor</topology>
    </subcellularLocation>
</comment>
<evidence type="ECO:0000256" key="3">
    <source>
        <dbReference type="ARBA" id="ARBA00022544"/>
    </source>
</evidence>
<dbReference type="RefSeq" id="WP_404317896.1">
    <property type="nucleotide sequence ID" value="NZ_JAUIYO010000011.1"/>
</dbReference>
<dbReference type="InterPro" id="IPR038501">
    <property type="entry name" value="Spore_GerAC_C_sf"/>
</dbReference>
<evidence type="ECO:0000256" key="2">
    <source>
        <dbReference type="ARBA" id="ARBA00007886"/>
    </source>
</evidence>
<evidence type="ECO:0000256" key="7">
    <source>
        <dbReference type="ARBA" id="ARBA00023288"/>
    </source>
</evidence>
<evidence type="ECO:0000313" key="10">
    <source>
        <dbReference type="EMBL" id="MFK2826510.1"/>
    </source>
</evidence>
<dbReference type="InterPro" id="IPR046953">
    <property type="entry name" value="Spore_GerAC-like_C"/>
</dbReference>
<dbReference type="PANTHER" id="PTHR35789">
    <property type="entry name" value="SPORE GERMINATION PROTEIN B3"/>
    <property type="match status" value="1"/>
</dbReference>
<keyword evidence="11" id="KW-1185">Reference proteome</keyword>
<protein>
    <submittedName>
        <fullName evidence="10">Ger(X)C family spore germination protein</fullName>
    </submittedName>
</protein>
<keyword evidence="3" id="KW-0309">Germination</keyword>
<keyword evidence="6" id="KW-0564">Palmitate</keyword>
<dbReference type="PANTHER" id="PTHR35789:SF1">
    <property type="entry name" value="SPORE GERMINATION PROTEIN B3"/>
    <property type="match status" value="1"/>
</dbReference>
<evidence type="ECO:0000313" key="11">
    <source>
        <dbReference type="Proteomes" id="UP001619911"/>
    </source>
</evidence>
<dbReference type="NCBIfam" id="TIGR02887">
    <property type="entry name" value="spore_ger_x_C"/>
    <property type="match status" value="1"/>
</dbReference>
<keyword evidence="4" id="KW-0732">Signal</keyword>
<dbReference type="EMBL" id="JAUIYO010000011">
    <property type="protein sequence ID" value="MFK2826510.1"/>
    <property type="molecule type" value="Genomic_DNA"/>
</dbReference>